<evidence type="ECO:0000313" key="3">
    <source>
        <dbReference type="Proteomes" id="UP001313282"/>
    </source>
</evidence>
<reference evidence="2 3" key="1">
    <citation type="submission" date="2019-10" db="EMBL/GenBank/DDBJ databases">
        <authorList>
            <person name="Palmer J.M."/>
        </authorList>
    </citation>
    <scope>NUCLEOTIDE SEQUENCE [LARGE SCALE GENOMIC DNA]</scope>
    <source>
        <strain evidence="2 3">TWF718</strain>
    </source>
</reference>
<keyword evidence="1" id="KW-0732">Signal</keyword>
<comment type="caution">
    <text evidence="2">The sequence shown here is derived from an EMBL/GenBank/DDBJ whole genome shotgun (WGS) entry which is preliminary data.</text>
</comment>
<protein>
    <submittedName>
        <fullName evidence="2">Uncharacterized protein</fullName>
    </submittedName>
</protein>
<sequence>MIGSARRKSVHLFSLLLLIPNVVCVVTVPSSQPTSVSAPDTYPGNLRQQTNAALKNLRKLQAANSATQRKPNHLNWAPIGETIIVTQAQWADFENSLGLGQRQSGPVWYLLEAVIRFLGLSTSIESTGLLIQNTLYENGEGDAIDIWDQYLGAFSDTIEPLDNHLWDPKDPEVKSQTARSFVDDIVAKEAPDKQERIFQMLLKSQLTPGLMNRGGTLDPGNVREPNLLSMKVLLRRLFDYTVDPGHADEIFLNSGPFLQAWGLTYNIMAKLSSFETKAGVLADAAREVFLPEDANDEEVWHPITDPYPVGLYKRQDIGYDEYFNLKYEGTTRPMGSDEELSQRWGMEASHLEIANMIASYRNQLDGLIKGLFPFMMDMLADIGVKAHDLSKNSRWQRKNWPLLDIEGLDTSIELLRKYPEWSEGQYETGTNFLPHYPDWMERRMRLSGILDL</sequence>
<gene>
    <name evidence="2" type="ORF">TWF718_000112</name>
</gene>
<feature type="signal peptide" evidence="1">
    <location>
        <begin position="1"/>
        <end position="24"/>
    </location>
</feature>
<proteinExistence type="predicted"/>
<feature type="chain" id="PRO_5043042255" evidence="1">
    <location>
        <begin position="25"/>
        <end position="452"/>
    </location>
</feature>
<keyword evidence="3" id="KW-1185">Reference proteome</keyword>
<dbReference type="AlphaFoldDB" id="A0AAN8NA45"/>
<accession>A0AAN8NA45</accession>
<evidence type="ECO:0000256" key="1">
    <source>
        <dbReference type="SAM" id="SignalP"/>
    </source>
</evidence>
<organism evidence="2 3">
    <name type="scientific">Orbilia javanica</name>
    <dbReference type="NCBI Taxonomy" id="47235"/>
    <lineage>
        <taxon>Eukaryota</taxon>
        <taxon>Fungi</taxon>
        <taxon>Dikarya</taxon>
        <taxon>Ascomycota</taxon>
        <taxon>Pezizomycotina</taxon>
        <taxon>Orbiliomycetes</taxon>
        <taxon>Orbiliales</taxon>
        <taxon>Orbiliaceae</taxon>
        <taxon>Orbilia</taxon>
    </lineage>
</organism>
<dbReference type="Proteomes" id="UP001313282">
    <property type="component" value="Unassembled WGS sequence"/>
</dbReference>
<name>A0AAN8NA45_9PEZI</name>
<evidence type="ECO:0000313" key="2">
    <source>
        <dbReference type="EMBL" id="KAK6355719.1"/>
    </source>
</evidence>
<dbReference type="EMBL" id="JAVHNR010000001">
    <property type="protein sequence ID" value="KAK6355719.1"/>
    <property type="molecule type" value="Genomic_DNA"/>
</dbReference>